<evidence type="ECO:0000256" key="1">
    <source>
        <dbReference type="SAM" id="MobiDB-lite"/>
    </source>
</evidence>
<dbReference type="Gene3D" id="4.10.280.10">
    <property type="entry name" value="Helix-loop-helix DNA-binding domain"/>
    <property type="match status" value="1"/>
</dbReference>
<dbReference type="SUPFAM" id="SSF47459">
    <property type="entry name" value="HLH, helix-loop-helix DNA-binding domain"/>
    <property type="match status" value="1"/>
</dbReference>
<protein>
    <recommendedName>
        <fullName evidence="2">BHLH domain-containing protein</fullName>
    </recommendedName>
</protein>
<name>A0ABR3FG77_9AGAR</name>
<dbReference type="EMBL" id="JBAHYK010000421">
    <property type="protein sequence ID" value="KAL0574184.1"/>
    <property type="molecule type" value="Genomic_DNA"/>
</dbReference>
<feature type="region of interest" description="Disordered" evidence="1">
    <location>
        <begin position="213"/>
        <end position="262"/>
    </location>
</feature>
<feature type="compositionally biased region" description="Basic and acidic residues" evidence="1">
    <location>
        <begin position="113"/>
        <end position="124"/>
    </location>
</feature>
<proteinExistence type="predicted"/>
<feature type="non-terminal residue" evidence="3">
    <location>
        <position position="1"/>
    </location>
</feature>
<dbReference type="InterPro" id="IPR011598">
    <property type="entry name" value="bHLH_dom"/>
</dbReference>
<gene>
    <name evidence="3" type="ORF">V5O48_007777</name>
</gene>
<feature type="region of interest" description="Disordered" evidence="1">
    <location>
        <begin position="88"/>
        <end position="132"/>
    </location>
</feature>
<dbReference type="PROSITE" id="PS50888">
    <property type="entry name" value="BHLH"/>
    <property type="match status" value="1"/>
</dbReference>
<accession>A0ABR3FG77</accession>
<evidence type="ECO:0000259" key="2">
    <source>
        <dbReference type="PROSITE" id="PS50888"/>
    </source>
</evidence>
<sequence>DVETQKLHLKPEDLEEQTLVLAESTGYIDELHGEVPRLNADLERASATRAIREGLTPAPPPAASGLLVGAFIEDPCSSFLSEIRQPIRPEESGHEAKTLEKKKMKASGAGVESMDKVTRKREQNRTSQRAHRDRLNRAIDHLERRMPHLKHGVPQTRAFVLEESARYVDQLHDEVARLKAKLGEASIAGALSDESTSTGCMTINTQLRYVHPSEVEPRDEEVERASAVRGVRDEAEPADTGMTNPKQQQQPPSEVEPENENVEDLAARNQSYWSSGDSHVYTLAYDPEPYERFPQLFLPISPIQSLQRAQRWYAPTSPGVVWLQ</sequence>
<reference evidence="3 4" key="1">
    <citation type="submission" date="2024-02" db="EMBL/GenBank/DDBJ databases">
        <title>A draft genome for the cacao thread blight pathogen Marasmius crinis-equi.</title>
        <authorList>
            <person name="Cohen S.P."/>
            <person name="Baruah I.K."/>
            <person name="Amoako-Attah I."/>
            <person name="Bukari Y."/>
            <person name="Meinhardt L.W."/>
            <person name="Bailey B.A."/>
        </authorList>
    </citation>
    <scope>NUCLEOTIDE SEQUENCE [LARGE SCALE GENOMIC DNA]</scope>
    <source>
        <strain evidence="3 4">GH-76</strain>
    </source>
</reference>
<evidence type="ECO:0000313" key="4">
    <source>
        <dbReference type="Proteomes" id="UP001465976"/>
    </source>
</evidence>
<feature type="compositionally biased region" description="Basic and acidic residues" evidence="1">
    <location>
        <begin position="213"/>
        <end position="235"/>
    </location>
</feature>
<dbReference type="InterPro" id="IPR036638">
    <property type="entry name" value="HLH_DNA-bd_sf"/>
</dbReference>
<evidence type="ECO:0000313" key="3">
    <source>
        <dbReference type="EMBL" id="KAL0574184.1"/>
    </source>
</evidence>
<feature type="domain" description="BHLH" evidence="2">
    <location>
        <begin position="119"/>
        <end position="171"/>
    </location>
</feature>
<organism evidence="3 4">
    <name type="scientific">Marasmius crinis-equi</name>
    <dbReference type="NCBI Taxonomy" id="585013"/>
    <lineage>
        <taxon>Eukaryota</taxon>
        <taxon>Fungi</taxon>
        <taxon>Dikarya</taxon>
        <taxon>Basidiomycota</taxon>
        <taxon>Agaricomycotina</taxon>
        <taxon>Agaricomycetes</taxon>
        <taxon>Agaricomycetidae</taxon>
        <taxon>Agaricales</taxon>
        <taxon>Marasmiineae</taxon>
        <taxon>Marasmiaceae</taxon>
        <taxon>Marasmius</taxon>
    </lineage>
</organism>
<feature type="compositionally biased region" description="Basic and acidic residues" evidence="1">
    <location>
        <begin position="88"/>
        <end position="101"/>
    </location>
</feature>
<dbReference type="Proteomes" id="UP001465976">
    <property type="component" value="Unassembled WGS sequence"/>
</dbReference>
<keyword evidence="4" id="KW-1185">Reference proteome</keyword>
<dbReference type="PROSITE" id="PS00036">
    <property type="entry name" value="BZIP_BASIC"/>
    <property type="match status" value="1"/>
</dbReference>
<comment type="caution">
    <text evidence="3">The sequence shown here is derived from an EMBL/GenBank/DDBJ whole genome shotgun (WGS) entry which is preliminary data.</text>
</comment>
<dbReference type="InterPro" id="IPR004827">
    <property type="entry name" value="bZIP"/>
</dbReference>